<proteinExistence type="predicted"/>
<protein>
    <recommendedName>
        <fullName evidence="1">NmrA-like domain-containing protein</fullName>
    </recommendedName>
</protein>
<sequence>MPRNILITAGSGHIGQELLPLLQSLEATRVILPTTNASRLKSSLPPQSQPNSATFIAEEGSLTDPAWFQGLLEKYEVDTVFLCLTSEDELFTTLNCLDGMQRSKTVKHLVYLSACYDFASTEGAQWILQNCSSGHVLVKVLTEQKLVHGNLPFSWSIIRPTLFFINDLRSKHSMIERSVYDEPLSEQGVSRVAPSDIALAIKNVIIDESGKWAGRKISIGSKKVYKGSEIADIWSKALGKSIEMYPATEEGFQRFETEMGAKKNSAWGRDMRLMVELFSKAPFGMSEEEYLEQVELLGKEPEDYEAWVEKTATDANW</sequence>
<name>A0A9W9FC40_9EURO</name>
<feature type="domain" description="NmrA-like" evidence="1">
    <location>
        <begin position="4"/>
        <end position="280"/>
    </location>
</feature>
<dbReference type="InterPro" id="IPR008030">
    <property type="entry name" value="NmrA-like"/>
</dbReference>
<reference evidence="2" key="1">
    <citation type="submission" date="2022-11" db="EMBL/GenBank/DDBJ databases">
        <authorList>
            <person name="Petersen C."/>
        </authorList>
    </citation>
    <scope>NUCLEOTIDE SEQUENCE</scope>
    <source>
        <strain evidence="2">IBT 30069</strain>
    </source>
</reference>
<dbReference type="Pfam" id="PF05368">
    <property type="entry name" value="NmrA"/>
    <property type="match status" value="1"/>
</dbReference>
<dbReference type="PANTHER" id="PTHR43162">
    <property type="match status" value="1"/>
</dbReference>
<dbReference type="AlphaFoldDB" id="A0A9W9FC40"/>
<dbReference type="Gene3D" id="3.40.50.720">
    <property type="entry name" value="NAD(P)-binding Rossmann-like Domain"/>
    <property type="match status" value="1"/>
</dbReference>
<organism evidence="2 3">
    <name type="scientific">Penicillium angulare</name>
    <dbReference type="NCBI Taxonomy" id="116970"/>
    <lineage>
        <taxon>Eukaryota</taxon>
        <taxon>Fungi</taxon>
        <taxon>Dikarya</taxon>
        <taxon>Ascomycota</taxon>
        <taxon>Pezizomycotina</taxon>
        <taxon>Eurotiomycetes</taxon>
        <taxon>Eurotiomycetidae</taxon>
        <taxon>Eurotiales</taxon>
        <taxon>Aspergillaceae</taxon>
        <taxon>Penicillium</taxon>
    </lineage>
</organism>
<dbReference type="InterPro" id="IPR051604">
    <property type="entry name" value="Ergot_Alk_Oxidoreductase"/>
</dbReference>
<dbReference type="InterPro" id="IPR036291">
    <property type="entry name" value="NAD(P)-bd_dom_sf"/>
</dbReference>
<gene>
    <name evidence="2" type="ORF">N7456_008155</name>
</gene>
<dbReference type="OrthoDB" id="3539286at2759"/>
<accession>A0A9W9FC40</accession>
<dbReference type="SUPFAM" id="SSF51735">
    <property type="entry name" value="NAD(P)-binding Rossmann-fold domains"/>
    <property type="match status" value="1"/>
</dbReference>
<evidence type="ECO:0000313" key="2">
    <source>
        <dbReference type="EMBL" id="KAJ5097434.1"/>
    </source>
</evidence>
<dbReference type="EMBL" id="JAPQKH010000005">
    <property type="protein sequence ID" value="KAJ5097434.1"/>
    <property type="molecule type" value="Genomic_DNA"/>
</dbReference>
<dbReference type="Proteomes" id="UP001149165">
    <property type="component" value="Unassembled WGS sequence"/>
</dbReference>
<dbReference type="PANTHER" id="PTHR43162:SF1">
    <property type="entry name" value="PRESTALK A DIFFERENTIATION PROTEIN A"/>
    <property type="match status" value="1"/>
</dbReference>
<reference evidence="2" key="2">
    <citation type="journal article" date="2023" name="IMA Fungus">
        <title>Comparative genomic study of the Penicillium genus elucidates a diverse pangenome and 15 lateral gene transfer events.</title>
        <authorList>
            <person name="Petersen C."/>
            <person name="Sorensen T."/>
            <person name="Nielsen M.R."/>
            <person name="Sondergaard T.E."/>
            <person name="Sorensen J.L."/>
            <person name="Fitzpatrick D.A."/>
            <person name="Frisvad J.C."/>
            <person name="Nielsen K.L."/>
        </authorList>
    </citation>
    <scope>NUCLEOTIDE SEQUENCE</scope>
    <source>
        <strain evidence="2">IBT 30069</strain>
    </source>
</reference>
<evidence type="ECO:0000313" key="3">
    <source>
        <dbReference type="Proteomes" id="UP001149165"/>
    </source>
</evidence>
<comment type="caution">
    <text evidence="2">The sequence shown here is derived from an EMBL/GenBank/DDBJ whole genome shotgun (WGS) entry which is preliminary data.</text>
</comment>
<keyword evidence="3" id="KW-1185">Reference proteome</keyword>
<evidence type="ECO:0000259" key="1">
    <source>
        <dbReference type="Pfam" id="PF05368"/>
    </source>
</evidence>